<dbReference type="EMBL" id="LVLJ01002842">
    <property type="protein sequence ID" value="OAE23390.1"/>
    <property type="molecule type" value="Genomic_DNA"/>
</dbReference>
<dbReference type="Gene3D" id="3.40.50.2300">
    <property type="match status" value="1"/>
</dbReference>
<dbReference type="InterPro" id="IPR036397">
    <property type="entry name" value="RNaseH_sf"/>
</dbReference>
<dbReference type="InterPro" id="IPR014811">
    <property type="entry name" value="ArgoL1"/>
</dbReference>
<sequence>MKSRSAVETLKMAEKVTSLKTKAEPVDATTEQSAKRSKHEKTAEPGVPKQQIPRPGYGKMGRQVRIVANHFLVKFQPRTAVTHYSCKVYVTSDENRPLRSTVKRKVVDALRDNIDFKGLPFAYDGDQNLYVAGQLEIRLKEYQVSLPADHRRASPTFNVELAYAAVIDMATMAAVIRGEPDKRAQDALRVLDIIIREHASKKGNILQRDCFFSKAFGRVVDLQGGAETWKGYHASFKLNQNGLSLNLDTATTIMIKESKVEAFVEELCRKKTRQFTDEDYGKCKRALKGILIHNEHQKERNHKILGFSPAANSSQTFRMKKKNSPDTIDDFEEITVADYYTKVKGVALKAPFQRALDVGRKGRPTYFPMEHCSIAPGQRYRRALTTIQRQGMIRECKQNPDQRVRAIDAMMQTNKFHDDEMVKAFDVRIDDKMVRLEGRVLDPPQLQFAKNHRETPRNGRWNFNVDRQMNRPASTSKWIVVWFKSRRTLRLDTKKIGSDLVDVAAKKGMKLGAFEVFEEGDGDHERRSPAQRVDAMIDRLRDAVRDARGAPVPAARWPLIVAILPEKSPDLYVPFKKICETQIGVVTQCIVPPNGQANAKYLSSVCLKLNLKLGGYNSVLAGEDGKTLPKISLVPTIIFGLDVSHGPPGDCDSPSVAAAVATVEWPRFSRYACSIRAQKPKEEIVAGLFQKTGDGRDAGMVQELLMQFFLKSAAAGRPLEERKPRQILVFRDGVSESQFREVLDQEVGAFKAACRALEKDYDPRITFVVVQKKHHTRFFQDAQFGNVAPGTVVDRVVCHPRHYDFYMVSHAAIGTSRPTHYHVLCDEIGFSADDIQQLTHGLCYTYSRCTSAVSVVAPAYYAHVAAAHCRNFVDTSDSSSDSTVRAAEHDERCLSALPKIHDNVLQKMFYA</sequence>
<dbReference type="GO" id="GO:0031047">
    <property type="term" value="P:regulatory ncRNA-mediated gene silencing"/>
    <property type="evidence" value="ECO:0007669"/>
    <property type="project" value="UniProtKB-KW"/>
</dbReference>
<evidence type="ECO:0000313" key="7">
    <source>
        <dbReference type="Proteomes" id="UP000077202"/>
    </source>
</evidence>
<dbReference type="Pfam" id="PF02170">
    <property type="entry name" value="PAZ"/>
    <property type="match status" value="1"/>
</dbReference>
<dbReference type="InterPro" id="IPR045246">
    <property type="entry name" value="Piwi_ago-like"/>
</dbReference>
<name>A0A176VRA7_MARPO</name>
<reference evidence="6" key="1">
    <citation type="submission" date="2016-03" db="EMBL/GenBank/DDBJ databases">
        <title>Mechanisms controlling the formation of the plant cell surface in tip-growing cells are functionally conserved among land plants.</title>
        <authorList>
            <person name="Honkanen S."/>
            <person name="Jones V.A."/>
            <person name="Morieri G."/>
            <person name="Champion C."/>
            <person name="Hetherington A.J."/>
            <person name="Kelly S."/>
            <person name="Saint-Marcoux D."/>
            <person name="Proust H."/>
            <person name="Prescott H."/>
            <person name="Dolan L."/>
        </authorList>
    </citation>
    <scope>NUCLEOTIDE SEQUENCE [LARGE SCALE GENOMIC DNA]</scope>
    <source>
        <tissue evidence="6">Whole gametophyte</tissue>
    </source>
</reference>
<proteinExistence type="inferred from homology"/>
<gene>
    <name evidence="6" type="ORF">AXG93_1660s1490</name>
</gene>
<dbReference type="SUPFAM" id="SSF101690">
    <property type="entry name" value="PAZ domain"/>
    <property type="match status" value="1"/>
</dbReference>
<evidence type="ECO:0000256" key="2">
    <source>
        <dbReference type="ARBA" id="ARBA00023158"/>
    </source>
</evidence>
<keyword evidence="7" id="KW-1185">Reference proteome</keyword>
<feature type="region of interest" description="Disordered" evidence="3">
    <location>
        <begin position="1"/>
        <end position="58"/>
    </location>
</feature>
<comment type="caution">
    <text evidence="6">The sequence shown here is derived from an EMBL/GenBank/DDBJ whole genome shotgun (WGS) entry which is preliminary data.</text>
</comment>
<organism evidence="6 7">
    <name type="scientific">Marchantia polymorpha subsp. ruderalis</name>
    <dbReference type="NCBI Taxonomy" id="1480154"/>
    <lineage>
        <taxon>Eukaryota</taxon>
        <taxon>Viridiplantae</taxon>
        <taxon>Streptophyta</taxon>
        <taxon>Embryophyta</taxon>
        <taxon>Marchantiophyta</taxon>
        <taxon>Marchantiopsida</taxon>
        <taxon>Marchantiidae</taxon>
        <taxon>Marchantiales</taxon>
        <taxon>Marchantiaceae</taxon>
        <taxon>Marchantia</taxon>
    </lineage>
</organism>
<evidence type="ECO:0000256" key="3">
    <source>
        <dbReference type="SAM" id="MobiDB-lite"/>
    </source>
</evidence>
<dbReference type="PROSITE" id="PS50822">
    <property type="entry name" value="PIWI"/>
    <property type="match status" value="1"/>
</dbReference>
<feature type="domain" description="PAZ" evidence="4">
    <location>
        <begin position="259"/>
        <end position="376"/>
    </location>
</feature>
<evidence type="ECO:0000256" key="1">
    <source>
        <dbReference type="ARBA" id="ARBA00008201"/>
    </source>
</evidence>
<dbReference type="PANTHER" id="PTHR22891">
    <property type="entry name" value="EUKARYOTIC TRANSLATION INITIATION FACTOR 2C"/>
    <property type="match status" value="1"/>
</dbReference>
<keyword evidence="2" id="KW-0943">RNA-mediated gene silencing</keyword>
<evidence type="ECO:0000259" key="5">
    <source>
        <dbReference type="PROSITE" id="PS50822"/>
    </source>
</evidence>
<dbReference type="InterPro" id="IPR032474">
    <property type="entry name" value="Argonaute_N"/>
</dbReference>
<dbReference type="Pfam" id="PF08699">
    <property type="entry name" value="ArgoL1"/>
    <property type="match status" value="1"/>
</dbReference>
<dbReference type="InterPro" id="IPR036085">
    <property type="entry name" value="PAZ_dom_sf"/>
</dbReference>
<dbReference type="Pfam" id="PF16486">
    <property type="entry name" value="ArgoN"/>
    <property type="match status" value="1"/>
</dbReference>
<dbReference type="PROSITE" id="PS50821">
    <property type="entry name" value="PAZ"/>
    <property type="match status" value="1"/>
</dbReference>
<dbReference type="InterPro" id="IPR003165">
    <property type="entry name" value="Piwi"/>
</dbReference>
<dbReference type="GO" id="GO:0003723">
    <property type="term" value="F:RNA binding"/>
    <property type="evidence" value="ECO:0007669"/>
    <property type="project" value="InterPro"/>
</dbReference>
<accession>A0A176VRA7</accession>
<dbReference type="SUPFAM" id="SSF53098">
    <property type="entry name" value="Ribonuclease H-like"/>
    <property type="match status" value="1"/>
</dbReference>
<dbReference type="Gene3D" id="3.30.420.10">
    <property type="entry name" value="Ribonuclease H-like superfamily/Ribonuclease H"/>
    <property type="match status" value="1"/>
</dbReference>
<dbReference type="InterPro" id="IPR012337">
    <property type="entry name" value="RNaseH-like_sf"/>
</dbReference>
<dbReference type="CDD" id="cd04657">
    <property type="entry name" value="Piwi_ago-like"/>
    <property type="match status" value="1"/>
</dbReference>
<protein>
    <submittedName>
        <fullName evidence="6">Uncharacterized protein</fullName>
    </submittedName>
</protein>
<evidence type="ECO:0000313" key="6">
    <source>
        <dbReference type="EMBL" id="OAE23390.1"/>
    </source>
</evidence>
<dbReference type="InterPro" id="IPR003100">
    <property type="entry name" value="PAZ_dom"/>
</dbReference>
<dbReference type="SMART" id="SM00950">
    <property type="entry name" value="Piwi"/>
    <property type="match status" value="1"/>
</dbReference>
<dbReference type="SMART" id="SM01163">
    <property type="entry name" value="DUF1785"/>
    <property type="match status" value="1"/>
</dbReference>
<evidence type="ECO:0000259" key="4">
    <source>
        <dbReference type="PROSITE" id="PS50821"/>
    </source>
</evidence>
<dbReference type="InterPro" id="IPR032472">
    <property type="entry name" value="ArgoL2"/>
</dbReference>
<dbReference type="AlphaFoldDB" id="A0A176VRA7"/>
<comment type="similarity">
    <text evidence="1">Belongs to the argonaute family. Ago subfamily.</text>
</comment>
<dbReference type="CDD" id="cd02846">
    <property type="entry name" value="PAZ_argonaute_like"/>
    <property type="match status" value="1"/>
</dbReference>
<dbReference type="Pfam" id="PF16488">
    <property type="entry name" value="ArgoL2"/>
    <property type="match status" value="1"/>
</dbReference>
<dbReference type="Proteomes" id="UP000077202">
    <property type="component" value="Unassembled WGS sequence"/>
</dbReference>
<dbReference type="Pfam" id="PF02171">
    <property type="entry name" value="Piwi"/>
    <property type="match status" value="1"/>
</dbReference>
<dbReference type="Gene3D" id="2.170.260.10">
    <property type="entry name" value="paz domain"/>
    <property type="match status" value="1"/>
</dbReference>
<feature type="domain" description="Piwi" evidence="5">
    <location>
        <begin position="559"/>
        <end position="874"/>
    </location>
</feature>